<sequence length="80" mass="8858">MVLDGEFAAAVCDMLDAWKAWADNGGMRNADFDVLQTRQEVFAQASLLIALVKDATGAHEGTLSMDLQECLRMWRIVRLG</sequence>
<proteinExistence type="predicted"/>
<organism evidence="1 2">
    <name type="scientific">Nemania bipapillata</name>
    <dbReference type="NCBI Taxonomy" id="110536"/>
    <lineage>
        <taxon>Eukaryota</taxon>
        <taxon>Fungi</taxon>
        <taxon>Dikarya</taxon>
        <taxon>Ascomycota</taxon>
        <taxon>Pezizomycotina</taxon>
        <taxon>Sordariomycetes</taxon>
        <taxon>Xylariomycetidae</taxon>
        <taxon>Xylariales</taxon>
        <taxon>Xylariaceae</taxon>
        <taxon>Nemania</taxon>
    </lineage>
</organism>
<dbReference type="EMBL" id="JAPESX010002712">
    <property type="protein sequence ID" value="KAJ8106816.1"/>
    <property type="molecule type" value="Genomic_DNA"/>
</dbReference>
<evidence type="ECO:0000313" key="1">
    <source>
        <dbReference type="EMBL" id="KAJ8106816.1"/>
    </source>
</evidence>
<name>A0ACC2HWD4_9PEZI</name>
<protein>
    <submittedName>
        <fullName evidence="1">Uncharacterized protein</fullName>
    </submittedName>
</protein>
<accession>A0ACC2HWD4</accession>
<dbReference type="Proteomes" id="UP001153334">
    <property type="component" value="Unassembled WGS sequence"/>
</dbReference>
<keyword evidence="2" id="KW-1185">Reference proteome</keyword>
<gene>
    <name evidence="1" type="ORF">ONZ43_g6933</name>
</gene>
<reference evidence="1" key="1">
    <citation type="submission" date="2022-11" db="EMBL/GenBank/DDBJ databases">
        <title>Genome Sequence of Nemania bipapillata.</title>
        <authorList>
            <person name="Buettner E."/>
        </authorList>
    </citation>
    <scope>NUCLEOTIDE SEQUENCE</scope>
    <source>
        <strain evidence="1">CP14</strain>
    </source>
</reference>
<comment type="caution">
    <text evidence="1">The sequence shown here is derived from an EMBL/GenBank/DDBJ whole genome shotgun (WGS) entry which is preliminary data.</text>
</comment>
<evidence type="ECO:0000313" key="2">
    <source>
        <dbReference type="Proteomes" id="UP001153334"/>
    </source>
</evidence>